<organism evidence="2">
    <name type="scientific">viral metagenome</name>
    <dbReference type="NCBI Taxonomy" id="1070528"/>
    <lineage>
        <taxon>unclassified sequences</taxon>
        <taxon>metagenomes</taxon>
        <taxon>organismal metagenomes</taxon>
    </lineage>
</organism>
<dbReference type="EMBL" id="MT145002">
    <property type="protein sequence ID" value="QJI02442.1"/>
    <property type="molecule type" value="Genomic_DNA"/>
</dbReference>
<dbReference type="AlphaFoldDB" id="A0A6M3XX68"/>
<evidence type="ECO:0000313" key="2">
    <source>
        <dbReference type="EMBL" id="QJI02442.1"/>
    </source>
</evidence>
<reference evidence="2" key="1">
    <citation type="submission" date="2020-03" db="EMBL/GenBank/DDBJ databases">
        <title>The deep terrestrial virosphere.</title>
        <authorList>
            <person name="Holmfeldt K."/>
            <person name="Nilsson E."/>
            <person name="Simone D."/>
            <person name="Lopez-Fernandez M."/>
            <person name="Wu X."/>
            <person name="de Brujin I."/>
            <person name="Lundin D."/>
            <person name="Andersson A."/>
            <person name="Bertilsson S."/>
            <person name="Dopson M."/>
        </authorList>
    </citation>
    <scope>NUCLEOTIDE SEQUENCE</scope>
    <source>
        <strain evidence="2">TM448B03246</strain>
    </source>
</reference>
<protein>
    <submittedName>
        <fullName evidence="2">Uncharacterized protein</fullName>
    </submittedName>
</protein>
<gene>
    <name evidence="2" type="ORF">TM448B03246_0008</name>
</gene>
<feature type="region of interest" description="Disordered" evidence="1">
    <location>
        <begin position="190"/>
        <end position="212"/>
    </location>
</feature>
<accession>A0A6M3XX68</accession>
<name>A0A6M3XX68_9ZZZZ</name>
<sequence length="212" mass="24498">MSEYGFEDPQSSADFLPIVKINCQSGRIVRVDRQQNADGMWDKTEVDISQVFQFLPDFTHLEIGHIKIDDNGIDFHMQSFADWSSAGRSRKPPAEGYRFGFRVPILLAKTCAKEPDDVRHLSHVGISVREGISRIYADYQQQMEQNPRGLLPLVKVTRFVHKQRGRFKNYEPEFEVIKWIERPDVFDEALAPEVDEEPDIPPMDDDDDSLPF</sequence>
<proteinExistence type="predicted"/>
<feature type="compositionally biased region" description="Acidic residues" evidence="1">
    <location>
        <begin position="193"/>
        <end position="212"/>
    </location>
</feature>
<evidence type="ECO:0000256" key="1">
    <source>
        <dbReference type="SAM" id="MobiDB-lite"/>
    </source>
</evidence>